<dbReference type="NCBIfam" id="TIGR00254">
    <property type="entry name" value="GGDEF"/>
    <property type="match status" value="1"/>
</dbReference>
<feature type="domain" description="GGDEF" evidence="2">
    <location>
        <begin position="249"/>
        <end position="382"/>
    </location>
</feature>
<feature type="transmembrane region" description="Helical" evidence="1">
    <location>
        <begin position="34"/>
        <end position="57"/>
    </location>
</feature>
<protein>
    <recommendedName>
        <fullName evidence="2">GGDEF domain-containing protein</fullName>
    </recommendedName>
</protein>
<dbReference type="Gene3D" id="3.30.70.270">
    <property type="match status" value="1"/>
</dbReference>
<evidence type="ECO:0000259" key="2">
    <source>
        <dbReference type="PROSITE" id="PS50887"/>
    </source>
</evidence>
<proteinExistence type="predicted"/>
<feature type="transmembrane region" description="Helical" evidence="1">
    <location>
        <begin position="125"/>
        <end position="144"/>
    </location>
</feature>
<dbReference type="Proteomes" id="UP000279029">
    <property type="component" value="Chromosome"/>
</dbReference>
<dbReference type="GO" id="GO:1902201">
    <property type="term" value="P:negative regulation of bacterial-type flagellum-dependent cell motility"/>
    <property type="evidence" value="ECO:0007669"/>
    <property type="project" value="TreeGrafter"/>
</dbReference>
<name>A0A3P7PGA8_9FIRM</name>
<dbReference type="GO" id="GO:0005886">
    <property type="term" value="C:plasma membrane"/>
    <property type="evidence" value="ECO:0007669"/>
    <property type="project" value="TreeGrafter"/>
</dbReference>
<feature type="transmembrane region" description="Helical" evidence="1">
    <location>
        <begin position="101"/>
        <end position="119"/>
    </location>
</feature>
<keyword evidence="1" id="KW-1133">Transmembrane helix</keyword>
<dbReference type="InterPro" id="IPR043128">
    <property type="entry name" value="Rev_trsase/Diguanyl_cyclase"/>
</dbReference>
<dbReference type="Pfam" id="PF00990">
    <property type="entry name" value="GGDEF"/>
    <property type="match status" value="1"/>
</dbReference>
<dbReference type="SMART" id="SM00267">
    <property type="entry name" value="GGDEF"/>
    <property type="match status" value="1"/>
</dbReference>
<evidence type="ECO:0000313" key="4">
    <source>
        <dbReference type="Proteomes" id="UP000279029"/>
    </source>
</evidence>
<accession>A0A3P7PGA8</accession>
<sequence>MNWLNEYFINFTDKDIKKAFDLEVLKLNIHRTRILAALIIFLEGFFLLISFIPALPINYGDYLYIYRSFYIFLLVYAGVYLLCVTHPVIRRKLTYTFVENWLVVSGFLLLMWAMGITLLDQMRDVHNFTYFFMLMAFASATVISPSKSFPIYFGNHILYLILHPVVGLTGNQLVSTIFNGTTVVITSWIISVIFYKYHHKDFMKQQQIIKQKKELERLSTRDPLTNLYNRRNLEHKLLEHYHKAQKAKKPLTVLMVDIDYYKGYNDSYGHVEGDKIIQTVAEYIKVIVREYGGYACRYGGDEICMIFSQLGENQMEQVKEALHDALRREAIENKASRVSEYVTMSIGAYANVPQAHIDPMDFIANADNDLYDEKESRIQVKA</sequence>
<keyword evidence="4" id="KW-1185">Reference proteome</keyword>
<dbReference type="InterPro" id="IPR000160">
    <property type="entry name" value="GGDEF_dom"/>
</dbReference>
<dbReference type="RefSeq" id="WP_125137166.1">
    <property type="nucleotide sequence ID" value="NZ_LR130778.1"/>
</dbReference>
<dbReference type="KEGG" id="cbar:PATL70BA_2055"/>
<dbReference type="EMBL" id="LR130778">
    <property type="protein sequence ID" value="VDN47938.1"/>
    <property type="molecule type" value="Genomic_DNA"/>
</dbReference>
<feature type="transmembrane region" description="Helical" evidence="1">
    <location>
        <begin position="151"/>
        <end position="170"/>
    </location>
</feature>
<dbReference type="AlphaFoldDB" id="A0A3P7PGA8"/>
<dbReference type="InterPro" id="IPR050469">
    <property type="entry name" value="Diguanylate_Cyclase"/>
</dbReference>
<evidence type="ECO:0000313" key="3">
    <source>
        <dbReference type="EMBL" id="VDN47938.1"/>
    </source>
</evidence>
<dbReference type="SUPFAM" id="SSF55073">
    <property type="entry name" value="Nucleotide cyclase"/>
    <property type="match status" value="1"/>
</dbReference>
<keyword evidence="1" id="KW-0472">Membrane</keyword>
<feature type="transmembrane region" description="Helical" evidence="1">
    <location>
        <begin position="69"/>
        <end position="89"/>
    </location>
</feature>
<dbReference type="PANTHER" id="PTHR45138:SF9">
    <property type="entry name" value="DIGUANYLATE CYCLASE DGCM-RELATED"/>
    <property type="match status" value="1"/>
</dbReference>
<dbReference type="PROSITE" id="PS50887">
    <property type="entry name" value="GGDEF"/>
    <property type="match status" value="1"/>
</dbReference>
<keyword evidence="1" id="KW-0812">Transmembrane</keyword>
<reference evidence="3 4" key="1">
    <citation type="submission" date="2018-09" db="EMBL/GenBank/DDBJ databases">
        <authorList>
            <person name="Postec A."/>
        </authorList>
    </citation>
    <scope>NUCLEOTIDE SEQUENCE [LARGE SCALE GENOMIC DNA]</scope>
    <source>
        <strain evidence="3">70B-A</strain>
    </source>
</reference>
<dbReference type="GO" id="GO:0043709">
    <property type="term" value="P:cell adhesion involved in single-species biofilm formation"/>
    <property type="evidence" value="ECO:0007669"/>
    <property type="project" value="TreeGrafter"/>
</dbReference>
<evidence type="ECO:0000256" key="1">
    <source>
        <dbReference type="SAM" id="Phobius"/>
    </source>
</evidence>
<dbReference type="GO" id="GO:0052621">
    <property type="term" value="F:diguanylate cyclase activity"/>
    <property type="evidence" value="ECO:0007669"/>
    <property type="project" value="TreeGrafter"/>
</dbReference>
<organism evidence="3 4">
    <name type="scientific">Petrocella atlantisensis</name>
    <dbReference type="NCBI Taxonomy" id="2173034"/>
    <lineage>
        <taxon>Bacteria</taxon>
        <taxon>Bacillati</taxon>
        <taxon>Bacillota</taxon>
        <taxon>Clostridia</taxon>
        <taxon>Lachnospirales</taxon>
        <taxon>Vallitaleaceae</taxon>
        <taxon>Petrocella</taxon>
    </lineage>
</organism>
<dbReference type="PANTHER" id="PTHR45138">
    <property type="entry name" value="REGULATORY COMPONENTS OF SENSORY TRANSDUCTION SYSTEM"/>
    <property type="match status" value="1"/>
</dbReference>
<dbReference type="InterPro" id="IPR029787">
    <property type="entry name" value="Nucleotide_cyclase"/>
</dbReference>
<dbReference type="CDD" id="cd01949">
    <property type="entry name" value="GGDEF"/>
    <property type="match status" value="1"/>
</dbReference>
<gene>
    <name evidence="3" type="ORF">PATL70BA_2055</name>
</gene>
<dbReference type="OrthoDB" id="9805474at2"/>
<feature type="transmembrane region" description="Helical" evidence="1">
    <location>
        <begin position="176"/>
        <end position="195"/>
    </location>
</feature>